<organism evidence="2 3">
    <name type="scientific">Pseudobacteriovorax antillogorgiicola</name>
    <dbReference type="NCBI Taxonomy" id="1513793"/>
    <lineage>
        <taxon>Bacteria</taxon>
        <taxon>Pseudomonadati</taxon>
        <taxon>Bdellovibrionota</taxon>
        <taxon>Oligoflexia</taxon>
        <taxon>Oligoflexales</taxon>
        <taxon>Pseudobacteriovoracaceae</taxon>
        <taxon>Pseudobacteriovorax</taxon>
    </lineage>
</organism>
<dbReference type="InterPro" id="IPR021279">
    <property type="entry name" value="DUF2721"/>
</dbReference>
<keyword evidence="3" id="KW-1185">Reference proteome</keyword>
<name>A0A1Y6CNN8_9BACT</name>
<evidence type="ECO:0008006" key="4">
    <source>
        <dbReference type="Google" id="ProtNLM"/>
    </source>
</evidence>
<dbReference type="STRING" id="1513793.SAMN06296036_1319"/>
<evidence type="ECO:0000256" key="1">
    <source>
        <dbReference type="SAM" id="Phobius"/>
    </source>
</evidence>
<sequence length="159" mass="17670">MVTLHTEPGEIVDILSAAVAPVFLITGIVAIIAAMNARYNRVIDRTRTLLRDGPKLYGMALGADHMEHEFKTLYKRARMLRLMIISEIVAASMVVLTICSVFLSLSMEIPVGVLPIVFFLLGLFCMLAGLISFIGDFFMSLRVLEHDMRVRANIDVDAQ</sequence>
<feature type="transmembrane region" description="Helical" evidence="1">
    <location>
        <begin position="116"/>
        <end position="139"/>
    </location>
</feature>
<dbReference type="AlphaFoldDB" id="A0A1Y6CNN8"/>
<feature type="transmembrane region" description="Helical" evidence="1">
    <location>
        <begin position="14"/>
        <end position="37"/>
    </location>
</feature>
<keyword evidence="1" id="KW-1133">Transmembrane helix</keyword>
<proteinExistence type="predicted"/>
<dbReference type="Pfam" id="PF11026">
    <property type="entry name" value="DUF2721"/>
    <property type="match status" value="1"/>
</dbReference>
<accession>A0A1Y6CNN8</accession>
<protein>
    <recommendedName>
        <fullName evidence="4">DUF2721 domain-containing protein</fullName>
    </recommendedName>
</protein>
<reference evidence="3" key="1">
    <citation type="submission" date="2017-04" db="EMBL/GenBank/DDBJ databases">
        <authorList>
            <person name="Varghese N."/>
            <person name="Submissions S."/>
        </authorList>
    </citation>
    <scope>NUCLEOTIDE SEQUENCE [LARGE SCALE GENOMIC DNA]</scope>
    <source>
        <strain evidence="3">RKEM611</strain>
    </source>
</reference>
<feature type="transmembrane region" description="Helical" evidence="1">
    <location>
        <begin position="80"/>
        <end position="104"/>
    </location>
</feature>
<keyword evidence="1" id="KW-0812">Transmembrane</keyword>
<dbReference type="EMBL" id="FWZT01000031">
    <property type="protein sequence ID" value="SMF77185.1"/>
    <property type="molecule type" value="Genomic_DNA"/>
</dbReference>
<dbReference type="Proteomes" id="UP000192907">
    <property type="component" value="Unassembled WGS sequence"/>
</dbReference>
<keyword evidence="1" id="KW-0472">Membrane</keyword>
<evidence type="ECO:0000313" key="2">
    <source>
        <dbReference type="EMBL" id="SMF77185.1"/>
    </source>
</evidence>
<evidence type="ECO:0000313" key="3">
    <source>
        <dbReference type="Proteomes" id="UP000192907"/>
    </source>
</evidence>
<dbReference type="OrthoDB" id="5465259at2"/>
<gene>
    <name evidence="2" type="ORF">SAMN06296036_1319</name>
</gene>